<reference evidence="1 2" key="1">
    <citation type="journal article" date="2018" name="Nat. Genet.">
        <title>The Rosa genome provides new insights in the design of modern roses.</title>
        <authorList>
            <person name="Bendahmane M."/>
        </authorList>
    </citation>
    <scope>NUCLEOTIDE SEQUENCE [LARGE SCALE GENOMIC DNA]</scope>
    <source>
        <strain evidence="2">cv. Old Blush</strain>
    </source>
</reference>
<sequence length="124" mass="13344">MACKYVPRSSVQNGVCPLVHPVMLQDPLGACLFDPLLDLTYLSFQPGFLVDFLADEGLLVEDDGYFGIAFEALNDLSIRLDVASGGSVLHEGGAAGSSSLTATVLAYQERGLAWFRHRALVINK</sequence>
<dbReference type="Gramene" id="PRQ49225">
    <property type="protein sequence ID" value="PRQ49225"/>
    <property type="gene ID" value="RchiOBHm_Chr2g0119561"/>
</dbReference>
<name>A0A2P6RS30_ROSCH</name>
<gene>
    <name evidence="1" type="ORF">RchiOBHm_Chr2g0119561</name>
</gene>
<evidence type="ECO:0000313" key="2">
    <source>
        <dbReference type="Proteomes" id="UP000238479"/>
    </source>
</evidence>
<comment type="caution">
    <text evidence="1">The sequence shown here is derived from an EMBL/GenBank/DDBJ whole genome shotgun (WGS) entry which is preliminary data.</text>
</comment>
<dbReference type="EMBL" id="PDCK01000040">
    <property type="protein sequence ID" value="PRQ49225.1"/>
    <property type="molecule type" value="Genomic_DNA"/>
</dbReference>
<organism evidence="1 2">
    <name type="scientific">Rosa chinensis</name>
    <name type="common">China rose</name>
    <dbReference type="NCBI Taxonomy" id="74649"/>
    <lineage>
        <taxon>Eukaryota</taxon>
        <taxon>Viridiplantae</taxon>
        <taxon>Streptophyta</taxon>
        <taxon>Embryophyta</taxon>
        <taxon>Tracheophyta</taxon>
        <taxon>Spermatophyta</taxon>
        <taxon>Magnoliopsida</taxon>
        <taxon>eudicotyledons</taxon>
        <taxon>Gunneridae</taxon>
        <taxon>Pentapetalae</taxon>
        <taxon>rosids</taxon>
        <taxon>fabids</taxon>
        <taxon>Rosales</taxon>
        <taxon>Rosaceae</taxon>
        <taxon>Rosoideae</taxon>
        <taxon>Rosoideae incertae sedis</taxon>
        <taxon>Rosa</taxon>
    </lineage>
</organism>
<evidence type="ECO:0000313" key="1">
    <source>
        <dbReference type="EMBL" id="PRQ49225.1"/>
    </source>
</evidence>
<dbReference type="AlphaFoldDB" id="A0A2P6RS30"/>
<keyword evidence="2" id="KW-1185">Reference proteome</keyword>
<protein>
    <submittedName>
        <fullName evidence="1">Uncharacterized protein</fullName>
    </submittedName>
</protein>
<accession>A0A2P6RS30</accession>
<proteinExistence type="predicted"/>
<dbReference type="Proteomes" id="UP000238479">
    <property type="component" value="Chromosome 2"/>
</dbReference>